<dbReference type="AlphaFoldDB" id="A0A0C2SZL8"/>
<dbReference type="EMBL" id="KN818227">
    <property type="protein sequence ID" value="KIL68975.1"/>
    <property type="molecule type" value="Genomic_DNA"/>
</dbReference>
<dbReference type="STRING" id="946122.A0A0C2SZL8"/>
<proteinExistence type="inferred from homology"/>
<dbReference type="InParanoid" id="A0A0C2SZL8"/>
<reference evidence="4 5" key="1">
    <citation type="submission" date="2014-04" db="EMBL/GenBank/DDBJ databases">
        <title>Evolutionary Origins and Diversification of the Mycorrhizal Mutualists.</title>
        <authorList>
            <consortium name="DOE Joint Genome Institute"/>
            <consortium name="Mycorrhizal Genomics Consortium"/>
            <person name="Kohler A."/>
            <person name="Kuo A."/>
            <person name="Nagy L.G."/>
            <person name="Floudas D."/>
            <person name="Copeland A."/>
            <person name="Barry K.W."/>
            <person name="Cichocki N."/>
            <person name="Veneault-Fourrey C."/>
            <person name="LaButti K."/>
            <person name="Lindquist E.A."/>
            <person name="Lipzen A."/>
            <person name="Lundell T."/>
            <person name="Morin E."/>
            <person name="Murat C."/>
            <person name="Riley R."/>
            <person name="Ohm R."/>
            <person name="Sun H."/>
            <person name="Tunlid A."/>
            <person name="Henrissat B."/>
            <person name="Grigoriev I.V."/>
            <person name="Hibbett D.S."/>
            <person name="Martin F."/>
        </authorList>
    </citation>
    <scope>NUCLEOTIDE SEQUENCE [LARGE SCALE GENOMIC DNA]</scope>
    <source>
        <strain evidence="4 5">Koide BX008</strain>
    </source>
</reference>
<dbReference type="Gene3D" id="3.40.50.300">
    <property type="entry name" value="P-loop containing nucleotide triphosphate hydrolases"/>
    <property type="match status" value="1"/>
</dbReference>
<evidence type="ECO:0000256" key="1">
    <source>
        <dbReference type="ARBA" id="ARBA00022741"/>
    </source>
</evidence>
<keyword evidence="2" id="KW-0067">ATP-binding</keyword>
<keyword evidence="5" id="KW-1185">Reference proteome</keyword>
<comment type="similarity">
    <text evidence="3">Belongs to the KTI12 family.</text>
</comment>
<evidence type="ECO:0000256" key="2">
    <source>
        <dbReference type="ARBA" id="ARBA00022840"/>
    </source>
</evidence>
<protein>
    <recommendedName>
        <fullName evidence="6">Chromatin associated protein KTI12</fullName>
    </recommendedName>
</protein>
<dbReference type="OrthoDB" id="9972657at2759"/>
<organism evidence="4 5">
    <name type="scientific">Amanita muscaria (strain Koide BX008)</name>
    <dbReference type="NCBI Taxonomy" id="946122"/>
    <lineage>
        <taxon>Eukaryota</taxon>
        <taxon>Fungi</taxon>
        <taxon>Dikarya</taxon>
        <taxon>Basidiomycota</taxon>
        <taxon>Agaricomycotina</taxon>
        <taxon>Agaricomycetes</taxon>
        <taxon>Agaricomycetidae</taxon>
        <taxon>Agaricales</taxon>
        <taxon>Pluteineae</taxon>
        <taxon>Amanitaceae</taxon>
        <taxon>Amanita</taxon>
    </lineage>
</organism>
<dbReference type="SUPFAM" id="SSF52540">
    <property type="entry name" value="P-loop containing nucleoside triphosphate hydrolases"/>
    <property type="match status" value="1"/>
</dbReference>
<dbReference type="GO" id="GO:0005524">
    <property type="term" value="F:ATP binding"/>
    <property type="evidence" value="ECO:0007669"/>
    <property type="project" value="UniProtKB-KW"/>
</dbReference>
<gene>
    <name evidence="4" type="ORF">M378DRAFT_70738</name>
</gene>
<dbReference type="HOGENOM" id="CLU_027147_1_1_1"/>
<evidence type="ECO:0000313" key="5">
    <source>
        <dbReference type="Proteomes" id="UP000054549"/>
    </source>
</evidence>
<evidence type="ECO:0000256" key="3">
    <source>
        <dbReference type="ARBA" id="ARBA00025768"/>
    </source>
</evidence>
<dbReference type="Pfam" id="PF08433">
    <property type="entry name" value="KTI12"/>
    <property type="match status" value="1"/>
</dbReference>
<accession>A0A0C2SZL8</accession>
<sequence>MALITVTGLPCSGKSTRINQLRTFFGDKINRISYEGPLRKVFVLSDDDLEISRSVYDDSQTEKSARASLFSATQRALAADTILILDGMNYIKGFRYQLHCAVREARLRSCTLYVAASPDLCRDWNDKRSSNSSYSPETLKNLIQRFEEPSSMVRWDSPLFTVMWSDDSLPLEEIWDAITKGNVKPPNAATVPVSKTPTNALHALESTTTNIISAIMQHLSGTPVADGTLKLAVTANLEVPIRLPQRSITIAELQRAKRQFVMLHKKAVTLGSTDKGEMDWSEDRIATKFVRYLEEYVSHTK</sequence>
<dbReference type="Proteomes" id="UP000054549">
    <property type="component" value="Unassembled WGS sequence"/>
</dbReference>
<dbReference type="InterPro" id="IPR027417">
    <property type="entry name" value="P-loop_NTPase"/>
</dbReference>
<keyword evidence="1" id="KW-0547">Nucleotide-binding</keyword>
<evidence type="ECO:0000313" key="4">
    <source>
        <dbReference type="EMBL" id="KIL68975.1"/>
    </source>
</evidence>
<name>A0A0C2SZL8_AMAMK</name>
<dbReference type="PANTHER" id="PTHR12435">
    <property type="match status" value="1"/>
</dbReference>
<dbReference type="InterPro" id="IPR013641">
    <property type="entry name" value="KTI12/PSTK"/>
</dbReference>
<evidence type="ECO:0008006" key="6">
    <source>
        <dbReference type="Google" id="ProtNLM"/>
    </source>
</evidence>
<dbReference type="FunCoup" id="A0A0C2SZL8">
    <property type="interactions" value="320"/>
</dbReference>